<dbReference type="AlphaFoldDB" id="A0A1G9R2U3"/>
<reference evidence="1 2" key="1">
    <citation type="submission" date="2016-10" db="EMBL/GenBank/DDBJ databases">
        <authorList>
            <person name="de Groot N.N."/>
        </authorList>
    </citation>
    <scope>NUCLEOTIDE SEQUENCE [LARGE SCALE GENOMIC DNA]</scope>
    <source>
        <strain evidence="1 2">DSM 44149</strain>
    </source>
</reference>
<evidence type="ECO:0000313" key="1">
    <source>
        <dbReference type="EMBL" id="SDM17177.1"/>
    </source>
</evidence>
<proteinExistence type="predicted"/>
<keyword evidence="2" id="KW-1185">Reference proteome</keyword>
<sequence>MLAFELPISKVKANRLSHRPSELTSRPGVLKAMAARRVDEGKALMIVDQLRPLSAAADLLACDRIARALPEDHRTLDQRRVDVAVDSLQGKEPALLGGVGLSPLRS</sequence>
<dbReference type="OrthoDB" id="5241234at2"/>
<dbReference type="Proteomes" id="UP000183376">
    <property type="component" value="Chromosome I"/>
</dbReference>
<dbReference type="STRING" id="211114.SAMN04489726_0153"/>
<gene>
    <name evidence="1" type="ORF">SAMN04489726_0153</name>
</gene>
<evidence type="ECO:0000313" key="2">
    <source>
        <dbReference type="Proteomes" id="UP000183376"/>
    </source>
</evidence>
<protein>
    <submittedName>
        <fullName evidence="1">Uncharacterized protein</fullName>
    </submittedName>
</protein>
<organism evidence="1 2">
    <name type="scientific">Allokutzneria albata</name>
    <name type="common">Kibdelosporangium albatum</name>
    <dbReference type="NCBI Taxonomy" id="211114"/>
    <lineage>
        <taxon>Bacteria</taxon>
        <taxon>Bacillati</taxon>
        <taxon>Actinomycetota</taxon>
        <taxon>Actinomycetes</taxon>
        <taxon>Pseudonocardiales</taxon>
        <taxon>Pseudonocardiaceae</taxon>
        <taxon>Allokutzneria</taxon>
    </lineage>
</organism>
<dbReference type="RefSeq" id="WP_030433141.1">
    <property type="nucleotide sequence ID" value="NZ_JOEF01000036.1"/>
</dbReference>
<accession>A0A1G9R2U3</accession>
<name>A0A1G9R2U3_ALLAB</name>
<dbReference type="EMBL" id="LT629701">
    <property type="protein sequence ID" value="SDM17177.1"/>
    <property type="molecule type" value="Genomic_DNA"/>
</dbReference>